<dbReference type="AlphaFoldDB" id="A0A552D726"/>
<organism evidence="2 3">
    <name type="scientific">Microcystis aeruginosa Ma_QC_B_20070730_S2</name>
    <dbReference type="NCBI Taxonomy" id="2486256"/>
    <lineage>
        <taxon>Bacteria</taxon>
        <taxon>Bacillati</taxon>
        <taxon>Cyanobacteriota</taxon>
        <taxon>Cyanophyceae</taxon>
        <taxon>Oscillatoriophycideae</taxon>
        <taxon>Chroococcales</taxon>
        <taxon>Microcystaceae</taxon>
        <taxon>Microcystis</taxon>
    </lineage>
</organism>
<accession>A0A552D726</accession>
<keyword evidence="1" id="KW-0812">Transmembrane</keyword>
<evidence type="ECO:0000313" key="3">
    <source>
        <dbReference type="Proteomes" id="UP000320551"/>
    </source>
</evidence>
<gene>
    <name evidence="2" type="ORF">EWV80_21305</name>
</gene>
<reference evidence="2 3" key="1">
    <citation type="submission" date="2019-01" db="EMBL/GenBank/DDBJ databases">
        <title>Coherence of Microcystis species and biogeography revealed through population genomics.</title>
        <authorList>
            <person name="Perez-Carrascal O.M."/>
            <person name="Terrat Y."/>
            <person name="Giani A."/>
            <person name="Fortin N."/>
            <person name="Tromas N."/>
            <person name="Shapiro B.J."/>
        </authorList>
    </citation>
    <scope>NUCLEOTIDE SEQUENCE [LARGE SCALE GENOMIC DNA]</scope>
    <source>
        <strain evidence="2">Ma_QC_B_20070730_S2</strain>
    </source>
</reference>
<feature type="transmembrane region" description="Helical" evidence="1">
    <location>
        <begin position="6"/>
        <end position="23"/>
    </location>
</feature>
<protein>
    <submittedName>
        <fullName evidence="2">Uncharacterized protein</fullName>
    </submittedName>
</protein>
<feature type="transmembrane region" description="Helical" evidence="1">
    <location>
        <begin position="44"/>
        <end position="66"/>
    </location>
</feature>
<evidence type="ECO:0000256" key="1">
    <source>
        <dbReference type="SAM" id="Phobius"/>
    </source>
</evidence>
<sequence length="98" mass="10758">MQRRTLIIIGTGTAIGAVASLIIHRPQSGAELRAKMPLAERIKLCLDLASLILARSTISMVIWGILYPYLTHPESSGFNNALAEYQDLPFLMGEVANY</sequence>
<comment type="caution">
    <text evidence="2">The sequence shown here is derived from an EMBL/GenBank/DDBJ whole genome shotgun (WGS) entry which is preliminary data.</text>
</comment>
<keyword evidence="1" id="KW-1133">Transmembrane helix</keyword>
<keyword evidence="1" id="KW-0472">Membrane</keyword>
<evidence type="ECO:0000313" key="2">
    <source>
        <dbReference type="EMBL" id="TRU18023.1"/>
    </source>
</evidence>
<dbReference type="Proteomes" id="UP000320551">
    <property type="component" value="Unassembled WGS sequence"/>
</dbReference>
<proteinExistence type="predicted"/>
<dbReference type="EMBL" id="SFBK01000280">
    <property type="protein sequence ID" value="TRU18023.1"/>
    <property type="molecule type" value="Genomic_DNA"/>
</dbReference>
<name>A0A552D726_MICAE</name>